<reference evidence="3" key="1">
    <citation type="submission" date="2006-10" db="EMBL/GenBank/DDBJ databases">
        <authorList>
            <person name="Amadeo P."/>
            <person name="Zhao Q."/>
            <person name="Wortman J."/>
            <person name="Fraser-Liggett C."/>
            <person name="Carlton J."/>
        </authorList>
    </citation>
    <scope>NUCLEOTIDE SEQUENCE</scope>
    <source>
        <strain evidence="3">G3</strain>
    </source>
</reference>
<reference evidence="3" key="2">
    <citation type="journal article" date="2007" name="Science">
        <title>Draft genome sequence of the sexually transmitted pathogen Trichomonas vaginalis.</title>
        <authorList>
            <person name="Carlton J.M."/>
            <person name="Hirt R.P."/>
            <person name="Silva J.C."/>
            <person name="Delcher A.L."/>
            <person name="Schatz M."/>
            <person name="Zhao Q."/>
            <person name="Wortman J.R."/>
            <person name="Bidwell S.L."/>
            <person name="Alsmark U.C.M."/>
            <person name="Besteiro S."/>
            <person name="Sicheritz-Ponten T."/>
            <person name="Noel C.J."/>
            <person name="Dacks J.B."/>
            <person name="Foster P.G."/>
            <person name="Simillion C."/>
            <person name="Van de Peer Y."/>
            <person name="Miranda-Saavedra D."/>
            <person name="Barton G.J."/>
            <person name="Westrop G.D."/>
            <person name="Mueller S."/>
            <person name="Dessi D."/>
            <person name="Fiori P.L."/>
            <person name="Ren Q."/>
            <person name="Paulsen I."/>
            <person name="Zhang H."/>
            <person name="Bastida-Corcuera F.D."/>
            <person name="Simoes-Barbosa A."/>
            <person name="Brown M.T."/>
            <person name="Hayes R.D."/>
            <person name="Mukherjee M."/>
            <person name="Okumura C.Y."/>
            <person name="Schneider R."/>
            <person name="Smith A.J."/>
            <person name="Vanacova S."/>
            <person name="Villalvazo M."/>
            <person name="Haas B.J."/>
            <person name="Pertea M."/>
            <person name="Feldblyum T.V."/>
            <person name="Utterback T.R."/>
            <person name="Shu C.L."/>
            <person name="Osoegawa K."/>
            <person name="de Jong P.J."/>
            <person name="Hrdy I."/>
            <person name="Horvathova L."/>
            <person name="Zubacova Z."/>
            <person name="Dolezal P."/>
            <person name="Malik S.B."/>
            <person name="Logsdon J.M. Jr."/>
            <person name="Henze K."/>
            <person name="Gupta A."/>
            <person name="Wang C.C."/>
            <person name="Dunne R.L."/>
            <person name="Upcroft J.A."/>
            <person name="Upcroft P."/>
            <person name="White O."/>
            <person name="Salzberg S.L."/>
            <person name="Tang P."/>
            <person name="Chiu C.-H."/>
            <person name="Lee Y.-S."/>
            <person name="Embley T.M."/>
            <person name="Coombs G.H."/>
            <person name="Mottram J.C."/>
            <person name="Tachezy J."/>
            <person name="Fraser-Liggett C.M."/>
            <person name="Johnson P.J."/>
        </authorList>
    </citation>
    <scope>NUCLEOTIDE SEQUENCE [LARGE SCALE GENOMIC DNA]</scope>
    <source>
        <strain evidence="3">G3</strain>
    </source>
</reference>
<keyword evidence="2" id="KW-0812">Transmembrane</keyword>
<evidence type="ECO:0000313" key="3">
    <source>
        <dbReference type="EMBL" id="EAY21489.1"/>
    </source>
</evidence>
<dbReference type="VEuPathDB" id="TrichDB:TVAGG3_0999800"/>
<keyword evidence="4" id="KW-1185">Reference proteome</keyword>
<name>A2DDW3_TRIV3</name>
<dbReference type="EMBL" id="DS113190">
    <property type="protein sequence ID" value="EAY21489.1"/>
    <property type="molecule type" value="Genomic_DNA"/>
</dbReference>
<protein>
    <submittedName>
        <fullName evidence="3">Uncharacterized protein</fullName>
    </submittedName>
</protein>
<proteinExistence type="predicted"/>
<feature type="region of interest" description="Disordered" evidence="1">
    <location>
        <begin position="1"/>
        <end position="20"/>
    </location>
</feature>
<dbReference type="KEGG" id="tva:5467037"/>
<dbReference type="SMR" id="A2DDW3"/>
<sequence length="91" mass="9448">MSAAPSATPTPMKTPVTPANSCTSCKCGSGCPFAKLGILRIVAILVLICMLVFSIVRYLTHKDKGSIAFAAGSIAAIIAVILSVPKKQKKE</sequence>
<keyword evidence="2" id="KW-1133">Transmembrane helix</keyword>
<evidence type="ECO:0000313" key="4">
    <source>
        <dbReference type="Proteomes" id="UP000001542"/>
    </source>
</evidence>
<dbReference type="Proteomes" id="UP000001542">
    <property type="component" value="Unassembled WGS sequence"/>
</dbReference>
<dbReference type="InParanoid" id="A2DDW3"/>
<accession>A2DDW3</accession>
<feature type="transmembrane region" description="Helical" evidence="2">
    <location>
        <begin position="65"/>
        <end position="84"/>
    </location>
</feature>
<gene>
    <name evidence="3" type="ORF">TVAG_199280</name>
</gene>
<organism evidence="3 4">
    <name type="scientific">Trichomonas vaginalis (strain ATCC PRA-98 / G3)</name>
    <dbReference type="NCBI Taxonomy" id="412133"/>
    <lineage>
        <taxon>Eukaryota</taxon>
        <taxon>Metamonada</taxon>
        <taxon>Parabasalia</taxon>
        <taxon>Trichomonadida</taxon>
        <taxon>Trichomonadidae</taxon>
        <taxon>Trichomonas</taxon>
    </lineage>
</organism>
<dbReference type="VEuPathDB" id="TrichDB:TVAG_199280"/>
<dbReference type="RefSeq" id="XP_001582475.1">
    <property type="nucleotide sequence ID" value="XM_001582425.1"/>
</dbReference>
<keyword evidence="2" id="KW-0472">Membrane</keyword>
<evidence type="ECO:0000256" key="1">
    <source>
        <dbReference type="SAM" id="MobiDB-lite"/>
    </source>
</evidence>
<feature type="transmembrane region" description="Helical" evidence="2">
    <location>
        <begin position="38"/>
        <end position="59"/>
    </location>
</feature>
<dbReference type="AlphaFoldDB" id="A2DDW3"/>
<evidence type="ECO:0000256" key="2">
    <source>
        <dbReference type="SAM" id="Phobius"/>
    </source>
</evidence>